<dbReference type="Pfam" id="PF13041">
    <property type="entry name" value="PPR_2"/>
    <property type="match status" value="1"/>
</dbReference>
<feature type="transmembrane region" description="Helical" evidence="5">
    <location>
        <begin position="294"/>
        <end position="316"/>
    </location>
</feature>
<feature type="repeat" description="PPR" evidence="3">
    <location>
        <begin position="1893"/>
        <end position="1927"/>
    </location>
</feature>
<dbReference type="SMART" id="SM00248">
    <property type="entry name" value="ANK"/>
    <property type="match status" value="4"/>
</dbReference>
<evidence type="ECO:0000313" key="7">
    <source>
        <dbReference type="Proteomes" id="UP000601435"/>
    </source>
</evidence>
<feature type="repeat" description="PPR" evidence="3">
    <location>
        <begin position="1928"/>
        <end position="1962"/>
    </location>
</feature>
<dbReference type="InterPro" id="IPR002885">
    <property type="entry name" value="PPR_rpt"/>
</dbReference>
<evidence type="ECO:0000313" key="6">
    <source>
        <dbReference type="EMBL" id="CAE7242753.1"/>
    </source>
</evidence>
<evidence type="ECO:0000256" key="4">
    <source>
        <dbReference type="SAM" id="MobiDB-lite"/>
    </source>
</evidence>
<name>A0A812LFV7_9DINO</name>
<dbReference type="Pfam" id="PF12796">
    <property type="entry name" value="Ank_2"/>
    <property type="match status" value="1"/>
</dbReference>
<feature type="compositionally biased region" description="Basic and acidic residues" evidence="4">
    <location>
        <begin position="1441"/>
        <end position="1455"/>
    </location>
</feature>
<dbReference type="PANTHER" id="PTHR47936:SF1">
    <property type="entry name" value="PENTATRICOPEPTIDE REPEAT-CONTAINING PROTEIN GUN1, CHLOROPLASTIC"/>
    <property type="match status" value="1"/>
</dbReference>
<keyword evidence="7" id="KW-1185">Reference proteome</keyword>
<feature type="region of interest" description="Disordered" evidence="4">
    <location>
        <begin position="1516"/>
        <end position="1548"/>
    </location>
</feature>
<organism evidence="6 7">
    <name type="scientific">Symbiodinium necroappetens</name>
    <dbReference type="NCBI Taxonomy" id="1628268"/>
    <lineage>
        <taxon>Eukaryota</taxon>
        <taxon>Sar</taxon>
        <taxon>Alveolata</taxon>
        <taxon>Dinophyceae</taxon>
        <taxon>Suessiales</taxon>
        <taxon>Symbiodiniaceae</taxon>
        <taxon>Symbiodinium</taxon>
    </lineage>
</organism>
<evidence type="ECO:0000256" key="2">
    <source>
        <dbReference type="PROSITE-ProRule" id="PRU00023"/>
    </source>
</evidence>
<dbReference type="Proteomes" id="UP000601435">
    <property type="component" value="Unassembled WGS sequence"/>
</dbReference>
<accession>A0A812LFV7</accession>
<keyword evidence="5" id="KW-0472">Membrane</keyword>
<feature type="compositionally biased region" description="Basic and acidic residues" evidence="4">
    <location>
        <begin position="1518"/>
        <end position="1528"/>
    </location>
</feature>
<feature type="compositionally biased region" description="Basic and acidic residues" evidence="4">
    <location>
        <begin position="1535"/>
        <end position="1548"/>
    </location>
</feature>
<dbReference type="PROSITE" id="PS50297">
    <property type="entry name" value="ANK_REP_REGION"/>
    <property type="match status" value="1"/>
</dbReference>
<dbReference type="Gene3D" id="1.25.40.10">
    <property type="entry name" value="Tetratricopeptide repeat domain"/>
    <property type="match status" value="5"/>
</dbReference>
<dbReference type="Gene3D" id="1.25.40.20">
    <property type="entry name" value="Ankyrin repeat-containing domain"/>
    <property type="match status" value="1"/>
</dbReference>
<evidence type="ECO:0000256" key="3">
    <source>
        <dbReference type="PROSITE-ProRule" id="PRU00708"/>
    </source>
</evidence>
<keyword evidence="1" id="KW-0677">Repeat</keyword>
<dbReference type="InterPro" id="IPR011990">
    <property type="entry name" value="TPR-like_helical_dom_sf"/>
</dbReference>
<keyword evidence="5" id="KW-1133">Transmembrane helix</keyword>
<dbReference type="InterPro" id="IPR036770">
    <property type="entry name" value="Ankyrin_rpt-contain_sf"/>
</dbReference>
<dbReference type="OrthoDB" id="440607at2759"/>
<dbReference type="EMBL" id="CAJNJA010009062">
    <property type="protein sequence ID" value="CAE7242753.1"/>
    <property type="molecule type" value="Genomic_DNA"/>
</dbReference>
<dbReference type="PROSITE" id="PS50088">
    <property type="entry name" value="ANK_REPEAT"/>
    <property type="match status" value="1"/>
</dbReference>
<evidence type="ECO:0000256" key="1">
    <source>
        <dbReference type="ARBA" id="ARBA00022737"/>
    </source>
</evidence>
<feature type="transmembrane region" description="Helical" evidence="5">
    <location>
        <begin position="372"/>
        <end position="391"/>
    </location>
</feature>
<comment type="caution">
    <text evidence="6">The sequence shown here is derived from an EMBL/GenBank/DDBJ whole genome shotgun (WGS) entry which is preliminary data.</text>
</comment>
<evidence type="ECO:0008006" key="8">
    <source>
        <dbReference type="Google" id="ProtNLM"/>
    </source>
</evidence>
<reference evidence="6" key="1">
    <citation type="submission" date="2021-02" db="EMBL/GenBank/DDBJ databases">
        <authorList>
            <person name="Dougan E. K."/>
            <person name="Rhodes N."/>
            <person name="Thang M."/>
            <person name="Chan C."/>
        </authorList>
    </citation>
    <scope>NUCLEOTIDE SEQUENCE</scope>
</reference>
<protein>
    <recommendedName>
        <fullName evidence="8">Pentatricopeptide repeat-containing protein, chloroplastic</fullName>
    </recommendedName>
</protein>
<feature type="region of interest" description="Disordered" evidence="4">
    <location>
        <begin position="1435"/>
        <end position="1458"/>
    </location>
</feature>
<dbReference type="InterPro" id="IPR002110">
    <property type="entry name" value="Ankyrin_rpt"/>
</dbReference>
<keyword evidence="2" id="KW-0040">ANK repeat</keyword>
<proteinExistence type="predicted"/>
<dbReference type="Pfam" id="PF01535">
    <property type="entry name" value="PPR"/>
    <property type="match status" value="1"/>
</dbReference>
<feature type="non-terminal residue" evidence="6">
    <location>
        <position position="1"/>
    </location>
</feature>
<feature type="repeat" description="ANK" evidence="2">
    <location>
        <begin position="1000"/>
        <end position="1032"/>
    </location>
</feature>
<gene>
    <name evidence="6" type="ORF">SNEC2469_LOCUS4533</name>
</gene>
<dbReference type="PROSITE" id="PS51375">
    <property type="entry name" value="PPR"/>
    <property type="match status" value="2"/>
</dbReference>
<dbReference type="SUPFAM" id="SSF48403">
    <property type="entry name" value="Ankyrin repeat"/>
    <property type="match status" value="1"/>
</dbReference>
<evidence type="ECO:0000256" key="5">
    <source>
        <dbReference type="SAM" id="Phobius"/>
    </source>
</evidence>
<feature type="transmembrane region" description="Helical" evidence="5">
    <location>
        <begin position="347"/>
        <end position="366"/>
    </location>
</feature>
<feature type="transmembrane region" description="Helical" evidence="5">
    <location>
        <begin position="444"/>
        <end position="465"/>
    </location>
</feature>
<dbReference type="PANTHER" id="PTHR47936">
    <property type="entry name" value="PPR_LONG DOMAIN-CONTAINING PROTEIN"/>
    <property type="match status" value="1"/>
</dbReference>
<keyword evidence="5" id="KW-0812">Transmembrane</keyword>
<sequence>ASCDRPLDDVEQLQVPVDAASKRAQLQQRFVVKNIKESLAALSRNDVSEARKVGKIFLADVGQRELVPVVELHMFPHNVADVNSTWKVLLVPRVRELFGKTVFLCRPKERKHPAATRCMAKLPFDPLPPRLMHTIGKWSPATDPLRSTPHGLVLMMEVLVVFAVGLTVCLLLDSLLKLVQLSWAQLSSPEQSPHRGNLLKDKLPKVYTLTQHAYVYKDAGGKVVKQWLLSEGWIVLVNKDDNIRVLAKGEIPPSPFCANSELLVPLSSLLRRKLVLATAHASVQWFLVNQLAKVFAITEIMLISLGIFAVHVLTLCQMELTNVSALQFEQVLESEDKLLQLGKHHQTTMLISLAVGLLFVAMTAGILQKEAIATAALPCTSLLAAIVLHVMDFRTSMIGLRKWRSPGLKASEYTSITSKGLEVMDDDEAQPRALSRSRDFRKHIVRFLLCVLAAGAVILLMLVVLDGVQMRGELLTYGFSRGYSTIPPHGQSLQNTLLLHTSVDSLSFTFEPGPFTSKVRLRLEHPLIEAHDAAAQPVTIFKEGQNPAEQVGFEYPLSLPAGSLYSRLIVEATSPLHPKPTQYMVHLLRITEAVLISVNASINPTHFPNGQLGEPVAPVVFHEKRRWRYQRNNPAWYVPDLDLRSNSKFQVEHVPVILAPLKALASEAESQHLEDLSGMSMISSTCRCGPERPGFGNSCAVEEGITLLTEVHACLFQGGVEEEVLVEDRSGGVSSNASKLIQWLLDVNISGKSVGLQLTDAEKGSLGSSWPLERLPTRKANGVNRLISSIFETYIPTDVLLTQATQLTIALTQDMTDAEVLAVPLRVVSHPPPLHLSINRSDGFFLPEPLPSDDRTNFAACCLGDLSSVYASIHDSRFMVVETEVSRGHDCDGQATLKQKEFTAVRKPDQSCEPYCSLYRPWADYNDAIVSLSVARCFDQAVDLDNLTAFRKISDTMPDSSRKLMFQACDTLQKAVQLNRTFIASEMLTSMDADPNGSQDRQTPLQVAAESGNLGAMELLIHNNASVDFAGPKNSTALFSAVLNCQTHAVEYLLKENSNPNQLALASDQANGNCEKTQTALMMALETKQDLSVVEELLKLRADPNQEGRAGSDLQRPFVFAYLQTSFYGAPLASLSKITKLLQRYGADVDTNIYPGTLTSALMEASENCEVDVVKHLLSLNADPAKRDAENNTPSDLACKWADNATASDTLRDMFVDRRECCSIYGFASSPDFSASQLVSFGAMSAHTSSDIAAAIVVLKEAIDHGIDLELHFGEWSRVERRSLAVAYGESEAAYADVRAAAGRPAQAKCRTRHFGRHWQIAAVSFVNQGDAEEAQRWGYVTPTAFYEARGRCEIPAAAPSAPPANVDGLDGYLADADRRAVERREEERLLQAPAAARYPNAVRSTYECYIAAVKTVPAAQAQVLLLVDLPSARAAPMAETRPDPENEAVEKSEDAPSPVIEEVSAAIPEEHHPEVKQRLPEVMEEAEDTQEEAHFTQEPYVPEVLQQETDVMPEPVKSMDRDTHDDGETVTTAPKEDDSVVPGTEDKLEDAPDFPLCGKLMHFGKDVALRLFGRAGGQQAALITCNKAISACKRQGDWQGALLLLCGIGAQKLEADIISYTAAIGACEKSQKWQQALQLLHEALARALQANELTFTAAISACEKSASWQKALVLLVQVSEQGLQRDLVLLNAAISACAKAGMWLSALELVLDAEHQLLQTDLISQNACISACAKAADWRSALQVLADLEVRDLLPDVITYSTAISSLESEWELALHLLKSAKANVITYNSTITSFGVSSQWCRAFELMAEMASGNVWATIVTHNAAIAACERASEWQQAFQAFLQLLDGPAKGLEPDVVTLNAALSAASHSSEWQQAIRLLNAAVAQKMRPDVVSFGTLITGCERAALWQQALQLLGELDRRSLEANVVTYSAAISACEKVSRWPSALQLLAELKWSQLQPNVVALSAVVSALERAARWQHAVRLLTDFPAAPNAVTLSAACSACERASAWEMALSLLTLFGTEGRDKLVYSSAVGACVKVAEWEQALCLMRELPETDIILLSLGIAACYQGSLWFQALVLLSQLGPLTSRTMASAWVEKATADSSQSQETQL</sequence>